<sequence length="575" mass="63351">MRKLINMMKRTLKMAGGLSLLFALYGPYGITPAHAQYPVIPPVFQQRTDSILELEEARLQAYWEREGKATVERQARAGRPYVPWAAYPLDLVRADIPAFPGAEGGGAFTPGGRGGKVYVVTSLEDNGPGTFREACEAAGARVIVFNVAGIIHLETPVVIQAPYVTIAGQTAPGDGVCIAGETVAIETHDVIIRHMRFRRGNTEVTRRDDALGGDVKGNIIIDHCSVSWGLDENISIYRNMYTDGQGVRHKLPAVNITIQNTISSEALDTYNHAFGSTLGGLNSTFIRNLWAHNISRNPSVGMYGDFTFVNNVLFNWWNRTVDGGDHRSLFNIINNYYKPGPITPTDRPIAHRILKPEADRSRKDSSVYGRAYVAGNVVENNPLVTADNWAGGVQVGSRPDAGDHASLIRADRPFPMASLTIYSAEEAYRYVLRHVGATLPRRDAVDERIIREVATGKLDREQGLEIESTGFVNRRLPSDSYKRGIITDVSQVGGYPEYSGEPYPDTDGDGMPDAWEVRYGLDPHDPSDANGDINGDGYTNIEKFINGIDPAVKVDWTKPENNKDTLEGKSRIFEQ</sequence>
<dbReference type="PANTHER" id="PTHR42970">
    <property type="entry name" value="PECTATE LYASE C-RELATED"/>
    <property type="match status" value="1"/>
</dbReference>
<protein>
    <recommendedName>
        <fullName evidence="6">Pectate lyase</fullName>
    </recommendedName>
</protein>
<evidence type="ECO:0008006" key="6">
    <source>
        <dbReference type="Google" id="ProtNLM"/>
    </source>
</evidence>
<keyword evidence="2" id="KW-0325">Glycoprotein</keyword>
<evidence type="ECO:0000256" key="2">
    <source>
        <dbReference type="ARBA" id="ARBA00023180"/>
    </source>
</evidence>
<evidence type="ECO:0000313" key="5">
    <source>
        <dbReference type="Proteomes" id="UP000199577"/>
    </source>
</evidence>
<evidence type="ECO:0000256" key="3">
    <source>
        <dbReference type="SAM" id="MobiDB-lite"/>
    </source>
</evidence>
<evidence type="ECO:0000313" key="4">
    <source>
        <dbReference type="EMBL" id="SFC15002.1"/>
    </source>
</evidence>
<dbReference type="SUPFAM" id="SSF51126">
    <property type="entry name" value="Pectin lyase-like"/>
    <property type="match status" value="1"/>
</dbReference>
<evidence type="ECO:0000256" key="1">
    <source>
        <dbReference type="ARBA" id="ARBA00022723"/>
    </source>
</evidence>
<gene>
    <name evidence="4" type="ORF">SAMN05421747_10585</name>
</gene>
<feature type="region of interest" description="Disordered" evidence="3">
    <location>
        <begin position="556"/>
        <end position="575"/>
    </location>
</feature>
<proteinExistence type="predicted"/>
<dbReference type="InterPro" id="IPR052063">
    <property type="entry name" value="Polysaccharide_Lyase_1"/>
</dbReference>
<dbReference type="PANTHER" id="PTHR42970:SF1">
    <property type="entry name" value="PECTATE LYASE C-RELATED"/>
    <property type="match status" value="1"/>
</dbReference>
<dbReference type="AlphaFoldDB" id="A0A1I1GUL4"/>
<dbReference type="EMBL" id="FOLL01000005">
    <property type="protein sequence ID" value="SFC15002.1"/>
    <property type="molecule type" value="Genomic_DNA"/>
</dbReference>
<reference evidence="5" key="1">
    <citation type="submission" date="2016-10" db="EMBL/GenBank/DDBJ databases">
        <authorList>
            <person name="Varghese N."/>
            <person name="Submissions S."/>
        </authorList>
    </citation>
    <scope>NUCLEOTIDE SEQUENCE [LARGE SCALE GENOMIC DNA]</scope>
    <source>
        <strain evidence="5">DSM 22900</strain>
    </source>
</reference>
<dbReference type="InterPro" id="IPR011050">
    <property type="entry name" value="Pectin_lyase_fold/virulence"/>
</dbReference>
<accession>A0A1I1GUL4</accession>
<organism evidence="4 5">
    <name type="scientific">Parapedobacter composti</name>
    <dbReference type="NCBI Taxonomy" id="623281"/>
    <lineage>
        <taxon>Bacteria</taxon>
        <taxon>Pseudomonadati</taxon>
        <taxon>Bacteroidota</taxon>
        <taxon>Sphingobacteriia</taxon>
        <taxon>Sphingobacteriales</taxon>
        <taxon>Sphingobacteriaceae</taxon>
        <taxon>Parapedobacter</taxon>
    </lineage>
</organism>
<dbReference type="Gene3D" id="2.160.20.10">
    <property type="entry name" value="Single-stranded right-handed beta-helix, Pectin lyase-like"/>
    <property type="match status" value="1"/>
</dbReference>
<name>A0A1I1GUL4_9SPHI</name>
<dbReference type="InterPro" id="IPR012334">
    <property type="entry name" value="Pectin_lyas_fold"/>
</dbReference>
<keyword evidence="5" id="KW-1185">Reference proteome</keyword>
<dbReference type="Proteomes" id="UP000199577">
    <property type="component" value="Unassembled WGS sequence"/>
</dbReference>
<keyword evidence="1" id="KW-0479">Metal-binding</keyword>
<dbReference type="GO" id="GO:0046872">
    <property type="term" value="F:metal ion binding"/>
    <property type="evidence" value="ECO:0007669"/>
    <property type="project" value="UniProtKB-KW"/>
</dbReference>
<dbReference type="STRING" id="623281.SAMN05421747_10585"/>